<dbReference type="InterPro" id="IPR014922">
    <property type="entry name" value="YdhG-like"/>
</dbReference>
<evidence type="ECO:0000313" key="3">
    <source>
        <dbReference type="Proteomes" id="UP000317209"/>
    </source>
</evidence>
<reference evidence="2 3" key="1">
    <citation type="submission" date="2019-06" db="EMBL/GenBank/DDBJ databases">
        <title>Sequencing the genomes of 1000 actinobacteria strains.</title>
        <authorList>
            <person name="Klenk H.-P."/>
        </authorList>
    </citation>
    <scope>NUCLEOTIDE SEQUENCE [LARGE SCALE GENOMIC DNA]</scope>
    <source>
        <strain evidence="2 3">DSM 20169</strain>
    </source>
</reference>
<protein>
    <submittedName>
        <fullName evidence="2">Uncharacterized protein DUF1801</fullName>
    </submittedName>
</protein>
<name>A0A543BI19_9MICO</name>
<dbReference type="Proteomes" id="UP000317209">
    <property type="component" value="Unassembled WGS sequence"/>
</dbReference>
<keyword evidence="3" id="KW-1185">Reference proteome</keyword>
<comment type="caution">
    <text evidence="2">The sequence shown here is derived from an EMBL/GenBank/DDBJ whole genome shotgun (WGS) entry which is preliminary data.</text>
</comment>
<dbReference type="AlphaFoldDB" id="A0A543BI19"/>
<organism evidence="2 3">
    <name type="scientific">Microbacterium saperdae</name>
    <dbReference type="NCBI Taxonomy" id="69368"/>
    <lineage>
        <taxon>Bacteria</taxon>
        <taxon>Bacillati</taxon>
        <taxon>Actinomycetota</taxon>
        <taxon>Actinomycetes</taxon>
        <taxon>Micrococcales</taxon>
        <taxon>Microbacteriaceae</taxon>
        <taxon>Microbacterium</taxon>
    </lineage>
</organism>
<dbReference type="Pfam" id="PF08818">
    <property type="entry name" value="DUF1801"/>
    <property type="match status" value="1"/>
</dbReference>
<evidence type="ECO:0000259" key="1">
    <source>
        <dbReference type="Pfam" id="PF08818"/>
    </source>
</evidence>
<dbReference type="EMBL" id="VFOX01000001">
    <property type="protein sequence ID" value="TQL84448.1"/>
    <property type="molecule type" value="Genomic_DNA"/>
</dbReference>
<evidence type="ECO:0000313" key="2">
    <source>
        <dbReference type="EMBL" id="TQL84448.1"/>
    </source>
</evidence>
<sequence length="142" mass="15841">MEKTGQDVQEYLAAVTPSRRRDDALVVLDIMREITGREPEMWSSGIVGFGTCHYRYPTGTEGLSGILGFAPRKASLTVYVFEGFDTHRDALAQLGPHTTSVSCLYIKDLSKVDLDVLRGILQRSYEWMREGGSHDVTLTIVD</sequence>
<gene>
    <name evidence="2" type="ORF">FB560_0035</name>
</gene>
<dbReference type="RefSeq" id="WP_141870509.1">
    <property type="nucleotide sequence ID" value="NZ_VFOX01000001.1"/>
</dbReference>
<accession>A0A543BI19</accession>
<proteinExistence type="predicted"/>
<dbReference type="OrthoDB" id="5951444at2"/>
<feature type="domain" description="YdhG-like" evidence="1">
    <location>
        <begin position="20"/>
        <end position="123"/>
    </location>
</feature>